<protein>
    <submittedName>
        <fullName evidence="1">Uncharacterized protein</fullName>
    </submittedName>
</protein>
<evidence type="ECO:0000313" key="2">
    <source>
        <dbReference type="EMBL" id="KAJ4488542.1"/>
    </source>
</evidence>
<name>A0A9W9DV82_9AGAR</name>
<gene>
    <name evidence="1" type="ORF">J3R30DRAFT_3695024</name>
    <name evidence="2" type="ORF">J3R30DRAFT_3730439</name>
</gene>
<dbReference type="EMBL" id="JAOTPV010000002">
    <property type="protein sequence ID" value="KAJ4487520.1"/>
    <property type="molecule type" value="Genomic_DNA"/>
</dbReference>
<reference evidence="1" key="1">
    <citation type="submission" date="2022-08" db="EMBL/GenBank/DDBJ databases">
        <title>A Global Phylogenomic Analysis of the Shiitake Genus Lentinula.</title>
        <authorList>
            <consortium name="DOE Joint Genome Institute"/>
            <person name="Sierra-Patev S."/>
            <person name="Min B."/>
            <person name="Naranjo-Ortiz M."/>
            <person name="Looney B."/>
            <person name="Konkel Z."/>
            <person name="Slot J.C."/>
            <person name="Sakamoto Y."/>
            <person name="Steenwyk J.L."/>
            <person name="Rokas A."/>
            <person name="Carro J."/>
            <person name="Camarero S."/>
            <person name="Ferreira P."/>
            <person name="Molpeceres G."/>
            <person name="Ruiz-Duenas F.J."/>
            <person name="Serrano A."/>
            <person name="Henrissat B."/>
            <person name="Drula E."/>
            <person name="Hughes K.W."/>
            <person name="Mata J.L."/>
            <person name="Ishikawa N.K."/>
            <person name="Vargas-Isla R."/>
            <person name="Ushijima S."/>
            <person name="Smith C.A."/>
            <person name="Ahrendt S."/>
            <person name="Andreopoulos W."/>
            <person name="He G."/>
            <person name="Labutti K."/>
            <person name="Lipzen A."/>
            <person name="Ng V."/>
            <person name="Riley R."/>
            <person name="Sandor L."/>
            <person name="Barry K."/>
            <person name="Martinez A.T."/>
            <person name="Xiao Y."/>
            <person name="Gibbons J.G."/>
            <person name="Terashima K."/>
            <person name="Grigoriev I.V."/>
            <person name="Hibbett D.S."/>
        </authorList>
    </citation>
    <scope>NUCLEOTIDE SEQUENCE</scope>
    <source>
        <strain evidence="1">JLM2183</strain>
    </source>
</reference>
<evidence type="ECO:0000313" key="1">
    <source>
        <dbReference type="EMBL" id="KAJ4487520.1"/>
    </source>
</evidence>
<organism evidence="1 3">
    <name type="scientific">Lentinula aciculospora</name>
    <dbReference type="NCBI Taxonomy" id="153920"/>
    <lineage>
        <taxon>Eukaryota</taxon>
        <taxon>Fungi</taxon>
        <taxon>Dikarya</taxon>
        <taxon>Basidiomycota</taxon>
        <taxon>Agaricomycotina</taxon>
        <taxon>Agaricomycetes</taxon>
        <taxon>Agaricomycetidae</taxon>
        <taxon>Agaricales</taxon>
        <taxon>Marasmiineae</taxon>
        <taxon>Omphalotaceae</taxon>
        <taxon>Lentinula</taxon>
    </lineage>
</organism>
<sequence>MFLLSSSSSRQFSCVYLLLVLVYLAVTVVASPLRTTPLLEKRLPGASSDFNVIRLFRIVEKQYYNGFRSEDSSSQHYLILEPYVIHKPYVQRPKIDSLIDLGPDYKSSLHANISPDPAKQTELWDFLANISELEKKTARKIVSDLDYLEAVSIVLTRTLPNGDEAPLTGEQAKRLFNIHSINQDLRDGIAVPRTLLLVDPSRTWKEQK</sequence>
<dbReference type="EMBL" id="JAOTPV010000002">
    <property type="protein sequence ID" value="KAJ4488542.1"/>
    <property type="molecule type" value="Genomic_DNA"/>
</dbReference>
<dbReference type="AlphaFoldDB" id="A0A9W9DV82"/>
<accession>A0A9W9DV82</accession>
<keyword evidence="3" id="KW-1185">Reference proteome</keyword>
<comment type="caution">
    <text evidence="1">The sequence shown here is derived from an EMBL/GenBank/DDBJ whole genome shotgun (WGS) entry which is preliminary data.</text>
</comment>
<dbReference type="Proteomes" id="UP001150266">
    <property type="component" value="Unassembled WGS sequence"/>
</dbReference>
<evidence type="ECO:0000313" key="3">
    <source>
        <dbReference type="Proteomes" id="UP001150266"/>
    </source>
</evidence>
<proteinExistence type="predicted"/>